<evidence type="ECO:0000256" key="1">
    <source>
        <dbReference type="ARBA" id="ARBA00008791"/>
    </source>
</evidence>
<keyword evidence="4" id="KW-1185">Reference proteome</keyword>
<gene>
    <name evidence="3" type="ORF">SAMEA4530655_02406</name>
</gene>
<dbReference type="InterPro" id="IPR006015">
    <property type="entry name" value="Universal_stress_UspA"/>
</dbReference>
<dbReference type="Proteomes" id="UP000215126">
    <property type="component" value="Chromosome 1"/>
</dbReference>
<sequence>MYRNILMAFDGSASSEIALTHAARLARALGASLRVAYVEVDPALYFPLMAAALPSISDVRDSVGAETMAVREAALNVLSREGVATDFITLPLVDSHMHVADRVLAEALRAGSDLVISGSHGRRGLSRLALGSEASRLVSRAEIPVLVVKSTAQ</sequence>
<proteinExistence type="inferred from homology"/>
<organism evidence="3 4">
    <name type="scientific">Pandoraea sputorum</name>
    <dbReference type="NCBI Taxonomy" id="93222"/>
    <lineage>
        <taxon>Bacteria</taxon>
        <taxon>Pseudomonadati</taxon>
        <taxon>Pseudomonadota</taxon>
        <taxon>Betaproteobacteria</taxon>
        <taxon>Burkholderiales</taxon>
        <taxon>Burkholderiaceae</taxon>
        <taxon>Pandoraea</taxon>
    </lineage>
</organism>
<protein>
    <submittedName>
        <fullName evidence="3">Universal stress protein MSMEG_3950</fullName>
    </submittedName>
</protein>
<dbReference type="STRING" id="93222.NA29_16240"/>
<dbReference type="Gene3D" id="3.40.50.620">
    <property type="entry name" value="HUPs"/>
    <property type="match status" value="1"/>
</dbReference>
<dbReference type="InterPro" id="IPR006016">
    <property type="entry name" value="UspA"/>
</dbReference>
<dbReference type="OrthoDB" id="5295044at2"/>
<dbReference type="CDD" id="cd00293">
    <property type="entry name" value="USP-like"/>
    <property type="match status" value="1"/>
</dbReference>
<dbReference type="Pfam" id="PF00582">
    <property type="entry name" value="Usp"/>
    <property type="match status" value="1"/>
</dbReference>
<feature type="domain" description="UspA" evidence="2">
    <location>
        <begin position="1"/>
        <end position="149"/>
    </location>
</feature>
<accession>A0A239SIM8</accession>
<dbReference type="InterPro" id="IPR014729">
    <property type="entry name" value="Rossmann-like_a/b/a_fold"/>
</dbReference>
<dbReference type="KEGG" id="pspu:NA29_16240"/>
<reference evidence="3 4" key="1">
    <citation type="submission" date="2017-06" db="EMBL/GenBank/DDBJ databases">
        <authorList>
            <consortium name="Pathogen Informatics"/>
        </authorList>
    </citation>
    <scope>NUCLEOTIDE SEQUENCE [LARGE SCALE GENOMIC DNA]</scope>
    <source>
        <strain evidence="3 4">NCTC13161</strain>
    </source>
</reference>
<evidence type="ECO:0000313" key="3">
    <source>
        <dbReference type="EMBL" id="SNU85315.1"/>
    </source>
</evidence>
<dbReference type="AlphaFoldDB" id="A0A239SIM8"/>
<evidence type="ECO:0000259" key="2">
    <source>
        <dbReference type="Pfam" id="PF00582"/>
    </source>
</evidence>
<dbReference type="EMBL" id="LT906435">
    <property type="protein sequence ID" value="SNU85315.1"/>
    <property type="molecule type" value="Genomic_DNA"/>
</dbReference>
<dbReference type="PANTHER" id="PTHR46268">
    <property type="entry name" value="STRESS RESPONSE PROTEIN NHAX"/>
    <property type="match status" value="1"/>
</dbReference>
<evidence type="ECO:0000313" key="4">
    <source>
        <dbReference type="Proteomes" id="UP000215126"/>
    </source>
</evidence>
<dbReference type="PANTHER" id="PTHR46268:SF6">
    <property type="entry name" value="UNIVERSAL STRESS PROTEIN UP12"/>
    <property type="match status" value="1"/>
</dbReference>
<dbReference type="SUPFAM" id="SSF52402">
    <property type="entry name" value="Adenine nucleotide alpha hydrolases-like"/>
    <property type="match status" value="1"/>
</dbReference>
<dbReference type="PRINTS" id="PR01438">
    <property type="entry name" value="UNVRSLSTRESS"/>
</dbReference>
<dbReference type="GeneID" id="88095046"/>
<comment type="similarity">
    <text evidence="1">Belongs to the universal stress protein A family.</text>
</comment>
<dbReference type="RefSeq" id="WP_039398439.1">
    <property type="nucleotide sequence ID" value="NZ_CABPRX010000002.1"/>
</dbReference>
<name>A0A239SIM8_9BURK</name>